<dbReference type="EMBL" id="SLZY01000007">
    <property type="protein sequence ID" value="TCS71915.1"/>
    <property type="molecule type" value="Genomic_DNA"/>
</dbReference>
<dbReference type="RefSeq" id="WP_126463699.1">
    <property type="nucleotide sequence ID" value="NZ_AP018721.1"/>
</dbReference>
<dbReference type="Gene3D" id="3.40.190.10">
    <property type="entry name" value="Periplasmic binding protein-like II"/>
    <property type="match status" value="2"/>
</dbReference>
<keyword evidence="3" id="KW-1185">Reference proteome</keyword>
<gene>
    <name evidence="2" type="ORF">EDC61_10753</name>
</gene>
<organism evidence="2 3">
    <name type="scientific">Sulfuritortus calidifontis</name>
    <dbReference type="NCBI Taxonomy" id="1914471"/>
    <lineage>
        <taxon>Bacteria</taxon>
        <taxon>Pseudomonadati</taxon>
        <taxon>Pseudomonadota</taxon>
        <taxon>Betaproteobacteria</taxon>
        <taxon>Nitrosomonadales</taxon>
        <taxon>Thiobacillaceae</taxon>
        <taxon>Sulfuritortus</taxon>
    </lineage>
</organism>
<dbReference type="Pfam" id="PF12974">
    <property type="entry name" value="Phosphonate-bd"/>
    <property type="match status" value="1"/>
</dbReference>
<feature type="signal peptide" evidence="1">
    <location>
        <begin position="1"/>
        <end position="23"/>
    </location>
</feature>
<protein>
    <submittedName>
        <fullName evidence="2">ABC-type phosphate/phosphonate transport system substrate-binding protein</fullName>
    </submittedName>
</protein>
<evidence type="ECO:0000313" key="2">
    <source>
        <dbReference type="EMBL" id="TCS71915.1"/>
    </source>
</evidence>
<dbReference type="Proteomes" id="UP000295135">
    <property type="component" value="Unassembled WGS sequence"/>
</dbReference>
<evidence type="ECO:0000256" key="1">
    <source>
        <dbReference type="SAM" id="SignalP"/>
    </source>
</evidence>
<sequence>MPARWWLVSGWLLVLAAALPAAAQPPQAKTLSIGLFPNLSARTLVTLYQPLREFLQADLGYAVELRTAGDFHSYIERLAEREFDLAVVAPHFARYAQQEVGYQPIARYQAPVEACIIVANSSTARTLQDLKDSRIAEPDKLALVTMLGVDLLEQAGLVEGGDFGHYEARSHNNVALAVINRQAPAGMIGCLPLAQLPDETRQQLRILAKSSAMPSQYFISHPGMGREEQARLVQALSRFSVSSAGQAFLKQSGLKGIEAANGGELKATDPYVKKLRKHLRDVRK</sequence>
<accession>A0A4R3JVB6</accession>
<evidence type="ECO:0000313" key="3">
    <source>
        <dbReference type="Proteomes" id="UP000295135"/>
    </source>
</evidence>
<comment type="caution">
    <text evidence="2">The sequence shown here is derived from an EMBL/GenBank/DDBJ whole genome shotgun (WGS) entry which is preliminary data.</text>
</comment>
<feature type="chain" id="PRO_5020751170" evidence="1">
    <location>
        <begin position="24"/>
        <end position="284"/>
    </location>
</feature>
<dbReference type="PANTHER" id="PTHR35841:SF1">
    <property type="entry name" value="PHOSPHONATES-BINDING PERIPLASMIC PROTEIN"/>
    <property type="match status" value="1"/>
</dbReference>
<dbReference type="SUPFAM" id="SSF53850">
    <property type="entry name" value="Periplasmic binding protein-like II"/>
    <property type="match status" value="1"/>
</dbReference>
<name>A0A4R3JVB6_9PROT</name>
<dbReference type="OrthoDB" id="9179880at2"/>
<reference evidence="2 3" key="1">
    <citation type="submission" date="2019-03" db="EMBL/GenBank/DDBJ databases">
        <title>Genomic Encyclopedia of Type Strains, Phase IV (KMG-IV): sequencing the most valuable type-strain genomes for metagenomic binning, comparative biology and taxonomic classification.</title>
        <authorList>
            <person name="Goeker M."/>
        </authorList>
    </citation>
    <scope>NUCLEOTIDE SEQUENCE [LARGE SCALE GENOMIC DNA]</scope>
    <source>
        <strain evidence="2 3">DSM 103923</strain>
    </source>
</reference>
<keyword evidence="1" id="KW-0732">Signal</keyword>
<dbReference type="PANTHER" id="PTHR35841">
    <property type="entry name" value="PHOSPHONATES-BINDING PERIPLASMIC PROTEIN"/>
    <property type="match status" value="1"/>
</dbReference>
<proteinExistence type="predicted"/>
<dbReference type="AlphaFoldDB" id="A0A4R3JVB6"/>